<reference evidence="2" key="1">
    <citation type="journal article" date="2023" name="Nat. Plants">
        <title>Single-cell RNA sequencing provides a high-resolution roadmap for understanding the multicellular compartmentation of specialized metabolism.</title>
        <authorList>
            <person name="Sun S."/>
            <person name="Shen X."/>
            <person name="Li Y."/>
            <person name="Li Y."/>
            <person name="Wang S."/>
            <person name="Li R."/>
            <person name="Zhang H."/>
            <person name="Shen G."/>
            <person name="Guo B."/>
            <person name="Wei J."/>
            <person name="Xu J."/>
            <person name="St-Pierre B."/>
            <person name="Chen S."/>
            <person name="Sun C."/>
        </authorList>
    </citation>
    <scope>NUCLEOTIDE SEQUENCE [LARGE SCALE GENOMIC DNA]</scope>
</reference>
<proteinExistence type="predicted"/>
<protein>
    <submittedName>
        <fullName evidence="1">Uncharacterized protein</fullName>
    </submittedName>
</protein>
<dbReference type="Proteomes" id="UP001060085">
    <property type="component" value="Linkage Group LG06"/>
</dbReference>
<organism evidence="1 2">
    <name type="scientific">Catharanthus roseus</name>
    <name type="common">Madagascar periwinkle</name>
    <name type="synonym">Vinca rosea</name>
    <dbReference type="NCBI Taxonomy" id="4058"/>
    <lineage>
        <taxon>Eukaryota</taxon>
        <taxon>Viridiplantae</taxon>
        <taxon>Streptophyta</taxon>
        <taxon>Embryophyta</taxon>
        <taxon>Tracheophyta</taxon>
        <taxon>Spermatophyta</taxon>
        <taxon>Magnoliopsida</taxon>
        <taxon>eudicotyledons</taxon>
        <taxon>Gunneridae</taxon>
        <taxon>Pentapetalae</taxon>
        <taxon>asterids</taxon>
        <taxon>lamiids</taxon>
        <taxon>Gentianales</taxon>
        <taxon>Apocynaceae</taxon>
        <taxon>Rauvolfioideae</taxon>
        <taxon>Vinceae</taxon>
        <taxon>Catharanthinae</taxon>
        <taxon>Catharanthus</taxon>
    </lineage>
</organism>
<comment type="caution">
    <text evidence="1">The sequence shown here is derived from an EMBL/GenBank/DDBJ whole genome shotgun (WGS) entry which is preliminary data.</text>
</comment>
<gene>
    <name evidence="1" type="ORF">M9H77_29096</name>
</gene>
<keyword evidence="2" id="KW-1185">Reference proteome</keyword>
<accession>A0ACC0AJY5</accession>
<name>A0ACC0AJY5_CATRO</name>
<sequence length="547" mass="61009">MQCPLTVTVSHLNCRTQNPFSLPNFRPIFTNSLETQTPKFSSSLFPAFSRTFITQSYPFSSVDKPKGWRFTPFVAAATRTSSSRSDYYSVLNVSKNASLQEIKAAYRRLARKYHPDMNKALGAEEKFKEISAAYEVLSDEDKRSLYDRFGEDGLQGEFAGSASGSQGVDPFDIFAEYFGETSDFFGGRGEPGGFKFNVRNNGKQNLDIRYDLYLTFDESIFGGQREIELSCLETCESCGGTGAKSSNCIKTCSDCEGRGGVAKTQKTPFGIMSQVSTCSKCRGDGKIITDRCRKCDGRGQLESKRRINIVVPPGVHDGATMQVRGEGNIDQKRSIAGDLFLVLHVEEKHGIHRDGLNLYSKIKVDYTQAILGTVIKVETVEGTRYLQIPPGIQPGDTLKMENMGVPDMNKPSKRGDHHFVVDVQIPKDISDAERALVERLASMRATYNDYSVLPNDSESDNQKDNTNPTSNKVDLWNSIKKFLGKKQSGKTFASIGTETSTLWTLRRPLPSYSAKIYTSTLFLITVIFVLVRKTAWYGTKRTKRTTY</sequence>
<evidence type="ECO:0000313" key="1">
    <source>
        <dbReference type="EMBL" id="KAI5660303.1"/>
    </source>
</evidence>
<dbReference type="EMBL" id="CM044706">
    <property type="protein sequence ID" value="KAI5660303.1"/>
    <property type="molecule type" value="Genomic_DNA"/>
</dbReference>
<evidence type="ECO:0000313" key="2">
    <source>
        <dbReference type="Proteomes" id="UP001060085"/>
    </source>
</evidence>